<dbReference type="PROSITE" id="PS50109">
    <property type="entry name" value="HIS_KIN"/>
    <property type="match status" value="1"/>
</dbReference>
<dbReference type="EMBL" id="SRMB01000001">
    <property type="protein sequence ID" value="TGE28108.1"/>
    <property type="molecule type" value="Genomic_DNA"/>
</dbReference>
<evidence type="ECO:0000313" key="9">
    <source>
        <dbReference type="Proteomes" id="UP000298471"/>
    </source>
</evidence>
<evidence type="ECO:0000256" key="6">
    <source>
        <dbReference type="SAM" id="Coils"/>
    </source>
</evidence>
<evidence type="ECO:0000256" key="5">
    <source>
        <dbReference type="ARBA" id="ARBA00022777"/>
    </source>
</evidence>
<dbReference type="NCBIfam" id="TIGR00229">
    <property type="entry name" value="sensory_box"/>
    <property type="match status" value="1"/>
</dbReference>
<keyword evidence="5" id="KW-0418">Kinase</keyword>
<dbReference type="CDD" id="cd00082">
    <property type="entry name" value="HisKA"/>
    <property type="match status" value="1"/>
</dbReference>
<reference evidence="8 9" key="1">
    <citation type="submission" date="2019-04" db="EMBL/GenBank/DDBJ databases">
        <authorList>
            <person name="Feng G."/>
            <person name="Zhang J."/>
            <person name="Zhu H."/>
        </authorList>
    </citation>
    <scope>NUCLEOTIDE SEQUENCE [LARGE SCALE GENOMIC DNA]</scope>
    <source>
        <strain evidence="8 9">9PBR-1</strain>
    </source>
</reference>
<dbReference type="GO" id="GO:0000155">
    <property type="term" value="F:phosphorelay sensor kinase activity"/>
    <property type="evidence" value="ECO:0007669"/>
    <property type="project" value="InterPro"/>
</dbReference>
<dbReference type="SUPFAM" id="SSF55785">
    <property type="entry name" value="PYP-like sensor domain (PAS domain)"/>
    <property type="match status" value="5"/>
</dbReference>
<feature type="coiled-coil region" evidence="6">
    <location>
        <begin position="286"/>
        <end position="359"/>
    </location>
</feature>
<dbReference type="Pfam" id="PF08448">
    <property type="entry name" value="PAS_4"/>
    <property type="match status" value="5"/>
</dbReference>
<dbReference type="EC" id="2.7.13.3" evidence="2"/>
<gene>
    <name evidence="8" type="ORF">E5K02_01190</name>
</gene>
<feature type="coiled-coil region" evidence="6">
    <location>
        <begin position="875"/>
        <end position="913"/>
    </location>
</feature>
<evidence type="ECO:0000256" key="3">
    <source>
        <dbReference type="ARBA" id="ARBA00022553"/>
    </source>
</evidence>
<dbReference type="Gene3D" id="3.30.565.10">
    <property type="entry name" value="Histidine kinase-like ATPase, C-terminal domain"/>
    <property type="match status" value="1"/>
</dbReference>
<dbReference type="InterPro" id="IPR003594">
    <property type="entry name" value="HATPase_dom"/>
</dbReference>
<dbReference type="InterPro" id="IPR036097">
    <property type="entry name" value="HisK_dim/P_sf"/>
</dbReference>
<keyword evidence="4" id="KW-0808">Transferase</keyword>
<dbReference type="PRINTS" id="PR00344">
    <property type="entry name" value="BCTRLSENSOR"/>
</dbReference>
<dbReference type="CDD" id="cd00130">
    <property type="entry name" value="PAS"/>
    <property type="match status" value="1"/>
</dbReference>
<dbReference type="Gene3D" id="3.30.450.20">
    <property type="entry name" value="PAS domain"/>
    <property type="match status" value="5"/>
</dbReference>
<evidence type="ECO:0000313" key="8">
    <source>
        <dbReference type="EMBL" id="TGE28108.1"/>
    </source>
</evidence>
<keyword evidence="3" id="KW-0597">Phosphoprotein</keyword>
<dbReference type="InterPro" id="IPR000014">
    <property type="entry name" value="PAS"/>
</dbReference>
<evidence type="ECO:0000259" key="7">
    <source>
        <dbReference type="PROSITE" id="PS50109"/>
    </source>
</evidence>
<dbReference type="AlphaFoldDB" id="A0A4Z0QDC8"/>
<keyword evidence="6" id="KW-0175">Coiled coil</keyword>
<dbReference type="OrthoDB" id="9766459at2"/>
<dbReference type="SUPFAM" id="SSF55874">
    <property type="entry name" value="ATPase domain of HSP90 chaperone/DNA topoisomerase II/histidine kinase"/>
    <property type="match status" value="1"/>
</dbReference>
<dbReference type="SMART" id="SM00091">
    <property type="entry name" value="PAS"/>
    <property type="match status" value="5"/>
</dbReference>
<proteinExistence type="predicted"/>
<dbReference type="InterPro" id="IPR052162">
    <property type="entry name" value="Sensor_kinase/Photoreceptor"/>
</dbReference>
<dbReference type="InterPro" id="IPR005467">
    <property type="entry name" value="His_kinase_dom"/>
</dbReference>
<sequence>MPPTPPAADSPFKAFFDLSPTPALLLEPVYDAAGEVVDFSFFHLNPAAQHLLELPAQPRFSYRSQFADGESSRAWALLQHTFGTASPAESNASNGAFGLDNTYQLRIERAADQLLVRFTPDPAVPGVVPEEAQALTQELVAAHQELETALTLVERARAEAELQRQQLHSVFEQAPAMICLLAGPQHVFQFVNPPYQALVGNRPLVGKPIAEAMPELAGQPIFDLLDQVYATGETFYAHEMLVQLDHQNEGLQELEKRYYNFIYQARRDVAGVIDGILVFAYEVSAQVLARQQAEEAHKQVQALNEELAAINEELQAANEEYSAANEALSQVQQELVALNQQLEARVSERTRQIQEQSGRLERLIKEAPAAIVVLDGPEWVVELLNPEYEALFPDRNLGGKPILEGLPELVEGPGAALLRQVYETGVTFEGREVLMPFARPGGDELEERYFDFIYQARHDSAGHINGLVVFGFEVTDKVRSRQQAVALQAELLAAAERQVQERETLYQVFAMTPAAICIQRGPEHRYTYANQAYYDFFPGRPLLGRSVAEALPETVESGVVDLLDHVYRTGETYYGNELPLLIAQPDGSLRQMYFTFTYQAYRENGQIVGISTFAYNVAEQVEARQERDAYQQQLQELFLQAPAPIVILDGPELVFQLVNPAYQRIFPGRELAGKPLLEALPELVGTPIPDLFQRVYQTGEPVTVRELPLMMARYEGAPPEEIYWTFTYQARRDGQGRIDGVRVFAHDVTEQVHTRRQVEATAERLRLLTDALPVLISYVDRERRYQFTNEAYRTWFNQNPAALLGRPAREIIGEEAYAVVVPYMDRALAGERLSFTARMPYREDLVKYIQTDYIPEVRAGEVIGFYTLVADITEQVKAREQVQGLNEELAAINEELQASNKELLVTNQQLTRTNIDLDTFIYTASHDLKQPIANIEGILLALREHLREIEPLQNDVLVAQLLGMLQQTVTRFQLTITQLTDITKLQLAHTGPAEAVELAAVVEEVLHDLAPAIQAAKAEVEVKVPPGLLVSFSPANLRSIVYNLLSNAVKYRSPDRPARVWVRAVRTDQAVLFTVQDNGLGVSELQQRQLFGLFQRLHTHVEGTGVGLYIVKRLLENAGGSITIHSQPDAGATFTVSFPG</sequence>
<organism evidence="8 9">
    <name type="scientific">Hymenobacter metallicola</name>
    <dbReference type="NCBI Taxonomy" id="2563114"/>
    <lineage>
        <taxon>Bacteria</taxon>
        <taxon>Pseudomonadati</taxon>
        <taxon>Bacteroidota</taxon>
        <taxon>Cytophagia</taxon>
        <taxon>Cytophagales</taxon>
        <taxon>Hymenobacteraceae</taxon>
        <taxon>Hymenobacter</taxon>
    </lineage>
</organism>
<comment type="caution">
    <text evidence="8">The sequence shown here is derived from an EMBL/GenBank/DDBJ whole genome shotgun (WGS) entry which is preliminary data.</text>
</comment>
<dbReference type="RefSeq" id="WP_135391481.1">
    <property type="nucleotide sequence ID" value="NZ_SRMB01000001.1"/>
</dbReference>
<name>A0A4Z0QDC8_9BACT</name>
<protein>
    <recommendedName>
        <fullName evidence="2">histidine kinase</fullName>
        <ecNumber evidence="2">2.7.13.3</ecNumber>
    </recommendedName>
</protein>
<dbReference type="InterPro" id="IPR004358">
    <property type="entry name" value="Sig_transdc_His_kin-like_C"/>
</dbReference>
<dbReference type="InterPro" id="IPR036890">
    <property type="entry name" value="HATPase_C_sf"/>
</dbReference>
<evidence type="ECO:0000256" key="2">
    <source>
        <dbReference type="ARBA" id="ARBA00012438"/>
    </source>
</evidence>
<feature type="coiled-coil region" evidence="6">
    <location>
        <begin position="139"/>
        <end position="166"/>
    </location>
</feature>
<accession>A0A4Z0QDC8</accession>
<dbReference type="PANTHER" id="PTHR43304:SF1">
    <property type="entry name" value="PAC DOMAIN-CONTAINING PROTEIN"/>
    <property type="match status" value="1"/>
</dbReference>
<dbReference type="SUPFAM" id="SSF47384">
    <property type="entry name" value="Homodimeric domain of signal transducing histidine kinase"/>
    <property type="match status" value="1"/>
</dbReference>
<dbReference type="SMART" id="SM00387">
    <property type="entry name" value="HATPase_c"/>
    <property type="match status" value="1"/>
</dbReference>
<dbReference type="InterPro" id="IPR035965">
    <property type="entry name" value="PAS-like_dom_sf"/>
</dbReference>
<dbReference type="PANTHER" id="PTHR43304">
    <property type="entry name" value="PHYTOCHROME-LIKE PROTEIN CPH1"/>
    <property type="match status" value="1"/>
</dbReference>
<dbReference type="Pfam" id="PF02518">
    <property type="entry name" value="HATPase_c"/>
    <property type="match status" value="1"/>
</dbReference>
<dbReference type="InterPro" id="IPR013656">
    <property type="entry name" value="PAS_4"/>
</dbReference>
<evidence type="ECO:0000256" key="1">
    <source>
        <dbReference type="ARBA" id="ARBA00000085"/>
    </source>
</evidence>
<dbReference type="Gene3D" id="1.10.287.130">
    <property type="match status" value="1"/>
</dbReference>
<evidence type="ECO:0000256" key="4">
    <source>
        <dbReference type="ARBA" id="ARBA00022679"/>
    </source>
</evidence>
<dbReference type="InterPro" id="IPR003661">
    <property type="entry name" value="HisK_dim/P_dom"/>
</dbReference>
<dbReference type="Proteomes" id="UP000298471">
    <property type="component" value="Unassembled WGS sequence"/>
</dbReference>
<keyword evidence="9" id="KW-1185">Reference proteome</keyword>
<feature type="domain" description="Histidine kinase" evidence="7">
    <location>
        <begin position="923"/>
        <end position="1140"/>
    </location>
</feature>
<comment type="catalytic activity">
    <reaction evidence="1">
        <text>ATP + protein L-histidine = ADP + protein N-phospho-L-histidine.</text>
        <dbReference type="EC" id="2.7.13.3"/>
    </reaction>
</comment>